<protein>
    <recommendedName>
        <fullName evidence="3">TrpR like protein, YerC/YecD</fullName>
    </recommendedName>
</protein>
<reference evidence="1 2" key="1">
    <citation type="submission" date="2017-09" db="EMBL/GenBank/DDBJ databases">
        <title>Depth-based differentiation of microbial function through sediment-hosted aquifers and enrichment of novel symbionts in the deep terrestrial subsurface.</title>
        <authorList>
            <person name="Probst A.J."/>
            <person name="Ladd B."/>
            <person name="Jarett J.K."/>
            <person name="Geller-Mcgrath D.E."/>
            <person name="Sieber C.M."/>
            <person name="Emerson J.B."/>
            <person name="Anantharaman K."/>
            <person name="Thomas B.C."/>
            <person name="Malmstrom R."/>
            <person name="Stieglmeier M."/>
            <person name="Klingl A."/>
            <person name="Woyke T."/>
            <person name="Ryan C.M."/>
            <person name="Banfield J.F."/>
        </authorList>
    </citation>
    <scope>NUCLEOTIDE SEQUENCE [LARGE SCALE GENOMIC DNA]</scope>
    <source>
        <strain evidence="1">CG22_combo_CG10-13_8_21_14_all_42_17</strain>
    </source>
</reference>
<gene>
    <name evidence="1" type="ORF">COX06_01735</name>
</gene>
<evidence type="ECO:0000313" key="1">
    <source>
        <dbReference type="EMBL" id="PIP55769.1"/>
    </source>
</evidence>
<dbReference type="InterPro" id="IPR010921">
    <property type="entry name" value="Trp_repressor/repl_initiator"/>
</dbReference>
<dbReference type="GO" id="GO:0043565">
    <property type="term" value="F:sequence-specific DNA binding"/>
    <property type="evidence" value="ECO:0007669"/>
    <property type="project" value="InterPro"/>
</dbReference>
<comment type="caution">
    <text evidence="1">The sequence shown here is derived from an EMBL/GenBank/DDBJ whole genome shotgun (WGS) entry which is preliminary data.</text>
</comment>
<dbReference type="Pfam" id="PF01371">
    <property type="entry name" value="Trp_repressor"/>
    <property type="match status" value="1"/>
</dbReference>
<evidence type="ECO:0000313" key="2">
    <source>
        <dbReference type="Proteomes" id="UP000229794"/>
    </source>
</evidence>
<accession>A0A2H0BDW2</accession>
<dbReference type="EMBL" id="PCST01000019">
    <property type="protein sequence ID" value="PIP55769.1"/>
    <property type="molecule type" value="Genomic_DNA"/>
</dbReference>
<dbReference type="InterPro" id="IPR038116">
    <property type="entry name" value="TrpR-like_sf"/>
</dbReference>
<organism evidence="1 2">
    <name type="scientific">Candidatus Zambryskibacteria bacterium CG22_combo_CG10-13_8_21_14_all_42_17</name>
    <dbReference type="NCBI Taxonomy" id="1975118"/>
    <lineage>
        <taxon>Bacteria</taxon>
        <taxon>Candidatus Zambryskiibacteriota</taxon>
    </lineage>
</organism>
<sequence>MSPNSHPIACPQLVHSDTMIYHSGYMKVKAEKLSEQEMIRTLDTLYTAASAIQGRAAIKLFLRDLLTQSERIMLGRRIIIARKLLQGESYSSVIESLGVGPDTIYRVQKWLNDQMPGYEQAIAGLEKEFNKRQEKKLYTQSALFRLKKKYPLHFLLFPTPKIKS</sequence>
<dbReference type="AlphaFoldDB" id="A0A2H0BDW2"/>
<name>A0A2H0BDW2_9BACT</name>
<evidence type="ECO:0008006" key="3">
    <source>
        <dbReference type="Google" id="ProtNLM"/>
    </source>
</evidence>
<dbReference type="Gene3D" id="1.10.1270.10">
    <property type="entry name" value="TrpR-like"/>
    <property type="match status" value="1"/>
</dbReference>
<dbReference type="SUPFAM" id="SSF48295">
    <property type="entry name" value="TrpR-like"/>
    <property type="match status" value="1"/>
</dbReference>
<dbReference type="GO" id="GO:0003700">
    <property type="term" value="F:DNA-binding transcription factor activity"/>
    <property type="evidence" value="ECO:0007669"/>
    <property type="project" value="InterPro"/>
</dbReference>
<proteinExistence type="predicted"/>
<dbReference type="InterPro" id="IPR000831">
    <property type="entry name" value="Trp_repress"/>
</dbReference>
<dbReference type="Proteomes" id="UP000229794">
    <property type="component" value="Unassembled WGS sequence"/>
</dbReference>